<evidence type="ECO:0000256" key="1">
    <source>
        <dbReference type="SAM" id="SignalP"/>
    </source>
</evidence>
<sequence>MKYYLLAFVALSATSCLNVGPDSCNTTLLTPVTSVSGPKTIAVNQTATYSLSYLPAGGCGTLANLTEQNSGNTRAISVNVNYTNCSCPTAAVPGQTTYTFQPTQAGTYYLKFVGINTYIVDTLVAQ</sequence>
<comment type="caution">
    <text evidence="2">The sequence shown here is derived from an EMBL/GenBank/DDBJ whole genome shotgun (WGS) entry which is preliminary data.</text>
</comment>
<feature type="chain" id="PRO_5046890437" description="GOLD domain-containing protein" evidence="1">
    <location>
        <begin position="19"/>
        <end position="126"/>
    </location>
</feature>
<keyword evidence="1" id="KW-0732">Signal</keyword>
<dbReference type="Proteomes" id="UP001501243">
    <property type="component" value="Unassembled WGS sequence"/>
</dbReference>
<feature type="signal peptide" evidence="1">
    <location>
        <begin position="1"/>
        <end position="18"/>
    </location>
</feature>
<keyword evidence="3" id="KW-1185">Reference proteome</keyword>
<dbReference type="PROSITE" id="PS51257">
    <property type="entry name" value="PROKAR_LIPOPROTEIN"/>
    <property type="match status" value="1"/>
</dbReference>
<reference evidence="3" key="1">
    <citation type="journal article" date="2019" name="Int. J. Syst. Evol. Microbiol.">
        <title>The Global Catalogue of Microorganisms (GCM) 10K type strain sequencing project: providing services to taxonomists for standard genome sequencing and annotation.</title>
        <authorList>
            <consortium name="The Broad Institute Genomics Platform"/>
            <consortium name="The Broad Institute Genome Sequencing Center for Infectious Disease"/>
            <person name="Wu L."/>
            <person name="Ma J."/>
        </authorList>
    </citation>
    <scope>NUCLEOTIDE SEQUENCE [LARGE SCALE GENOMIC DNA]</scope>
    <source>
        <strain evidence="3">JCM 17841</strain>
    </source>
</reference>
<evidence type="ECO:0000313" key="2">
    <source>
        <dbReference type="EMBL" id="GAA4493622.1"/>
    </source>
</evidence>
<evidence type="ECO:0000313" key="3">
    <source>
        <dbReference type="Proteomes" id="UP001501243"/>
    </source>
</evidence>
<evidence type="ECO:0008006" key="4">
    <source>
        <dbReference type="Google" id="ProtNLM"/>
    </source>
</evidence>
<accession>A0ABP8PWJ6</accession>
<dbReference type="RefSeq" id="WP_208130219.1">
    <property type="nucleotide sequence ID" value="NZ_BAABGQ010000003.1"/>
</dbReference>
<proteinExistence type="predicted"/>
<organism evidence="2 3">
    <name type="scientific">Hymenobacter ginsengisoli</name>
    <dbReference type="NCBI Taxonomy" id="1051626"/>
    <lineage>
        <taxon>Bacteria</taxon>
        <taxon>Pseudomonadati</taxon>
        <taxon>Bacteroidota</taxon>
        <taxon>Cytophagia</taxon>
        <taxon>Cytophagales</taxon>
        <taxon>Hymenobacteraceae</taxon>
        <taxon>Hymenobacter</taxon>
    </lineage>
</organism>
<protein>
    <recommendedName>
        <fullName evidence="4">GOLD domain-containing protein</fullName>
    </recommendedName>
</protein>
<dbReference type="EMBL" id="BAABGQ010000003">
    <property type="protein sequence ID" value="GAA4493622.1"/>
    <property type="molecule type" value="Genomic_DNA"/>
</dbReference>
<gene>
    <name evidence="2" type="ORF">GCM10023172_02400</name>
</gene>
<name>A0ABP8PWJ6_9BACT</name>